<sequence length="504" mass="54066">MKTHNNNNNRKHAMVSLDPLILALDEGTTNAKAILVDRSGKVVARSSQPLSVSHPRPGYAEQDPTAIWHAMLAAIEHCIAQTTAPLAAIAISNQRESVLAWDRKTGQPVSPLVSWQCRRSDDFCEQLARQGHAELIRSTSGLALDPMFSAGKMRWILDQFPDGQARAANGEVCLGTVDSWLLWQLTGGKVFATDASNAARTQLMDLRTCQWGAALTEVFNIPLAALPDIRPSAGLFGETAAHGSLPAGIPIMSMIGDSHAALFGQGGFTPGLVKATLGTGSSLMTPMARQVGSSAGLATTVAWQIEAPTYALEGNIVHTGGAVSWAARLLGAADDIDALAAEAAALPDNGGVYFVPALGGLGAPHWNSQARGLICGLTEASSRAHILRATLEAIAYQIRDVFDAMEQDSPDSLGELWVDGGATRNEWLMQFQADLLQRPVIRSLSPEVSAIGAAHLAGFALRWWPDEDALASLERPRQRYEPRRNAVPELYEHWQQALKRTVMS</sequence>
<feature type="domain" description="Carbohydrate kinase FGGY N-terminal" evidence="8">
    <location>
        <begin position="21"/>
        <end position="264"/>
    </location>
</feature>
<dbReference type="PATRIC" id="fig|251707.3.peg.3487"/>
<dbReference type="InterPro" id="IPR043129">
    <property type="entry name" value="ATPase_NBD"/>
</dbReference>
<dbReference type="SUPFAM" id="SSF53067">
    <property type="entry name" value="Actin-like ATPase domain"/>
    <property type="match status" value="2"/>
</dbReference>
<dbReference type="NCBIfam" id="NF000756">
    <property type="entry name" value="PRK00047.1"/>
    <property type="match status" value="1"/>
</dbReference>
<name>A0A0Q0DKI2_9PSED</name>
<keyword evidence="2 7" id="KW-0808">Transferase</keyword>
<dbReference type="Gene3D" id="3.30.420.40">
    <property type="match status" value="2"/>
</dbReference>
<dbReference type="InterPro" id="IPR018483">
    <property type="entry name" value="Carb_kinase_FGGY_CS"/>
</dbReference>
<dbReference type="InterPro" id="IPR018485">
    <property type="entry name" value="FGGY_C"/>
</dbReference>
<dbReference type="PANTHER" id="PTHR10196:SF69">
    <property type="entry name" value="GLYCEROL KINASE"/>
    <property type="match status" value="1"/>
</dbReference>
<evidence type="ECO:0000256" key="4">
    <source>
        <dbReference type="ARBA" id="ARBA00022777"/>
    </source>
</evidence>
<comment type="caution">
    <text evidence="10">The sequence shown here is derived from an EMBL/GenBank/DDBJ whole genome shotgun (WGS) entry which is preliminary data.</text>
</comment>
<accession>A0A0Q0DKI2</accession>
<gene>
    <name evidence="10" type="ORF">ALO52_04801</name>
</gene>
<keyword evidence="4 7" id="KW-0418">Kinase</keyword>
<organism evidence="10 11">
    <name type="scientific">Pseudomonas syringae pv. primulae</name>
    <dbReference type="NCBI Taxonomy" id="251707"/>
    <lineage>
        <taxon>Bacteria</taxon>
        <taxon>Pseudomonadati</taxon>
        <taxon>Pseudomonadota</taxon>
        <taxon>Gammaproteobacteria</taxon>
        <taxon>Pseudomonadales</taxon>
        <taxon>Pseudomonadaceae</taxon>
        <taxon>Pseudomonas</taxon>
    </lineage>
</organism>
<evidence type="ECO:0000259" key="9">
    <source>
        <dbReference type="Pfam" id="PF02782"/>
    </source>
</evidence>
<comment type="similarity">
    <text evidence="1 7">Belongs to the FGGY kinase family.</text>
</comment>
<dbReference type="PANTHER" id="PTHR10196">
    <property type="entry name" value="SUGAR KINASE"/>
    <property type="match status" value="1"/>
</dbReference>
<dbReference type="GO" id="GO:0019563">
    <property type="term" value="P:glycerol catabolic process"/>
    <property type="evidence" value="ECO:0007669"/>
    <property type="project" value="TreeGrafter"/>
</dbReference>
<dbReference type="GO" id="GO:0004370">
    <property type="term" value="F:glycerol kinase activity"/>
    <property type="evidence" value="ECO:0007669"/>
    <property type="project" value="TreeGrafter"/>
</dbReference>
<dbReference type="AlphaFoldDB" id="A0A0Q0DKI2"/>
<dbReference type="Pfam" id="PF00370">
    <property type="entry name" value="FGGY_N"/>
    <property type="match status" value="1"/>
</dbReference>
<evidence type="ECO:0000256" key="1">
    <source>
        <dbReference type="ARBA" id="ARBA00009156"/>
    </source>
</evidence>
<dbReference type="PIRSF" id="PIRSF000538">
    <property type="entry name" value="GlpK"/>
    <property type="match status" value="1"/>
</dbReference>
<evidence type="ECO:0000256" key="5">
    <source>
        <dbReference type="ARBA" id="ARBA00022840"/>
    </source>
</evidence>
<dbReference type="GO" id="GO:0005524">
    <property type="term" value="F:ATP binding"/>
    <property type="evidence" value="ECO:0007669"/>
    <property type="project" value="UniProtKB-KW"/>
</dbReference>
<dbReference type="Pfam" id="PF02782">
    <property type="entry name" value="FGGY_C"/>
    <property type="match status" value="1"/>
</dbReference>
<protein>
    <recommendedName>
        <fullName evidence="6">ATP:glycerol 3-phosphotransferase</fullName>
    </recommendedName>
</protein>
<dbReference type="InterPro" id="IPR000577">
    <property type="entry name" value="Carb_kinase_FGGY"/>
</dbReference>
<evidence type="ECO:0000256" key="3">
    <source>
        <dbReference type="ARBA" id="ARBA00022741"/>
    </source>
</evidence>
<keyword evidence="5" id="KW-0067">ATP-binding</keyword>
<evidence type="ECO:0000313" key="11">
    <source>
        <dbReference type="Proteomes" id="UP000050562"/>
    </source>
</evidence>
<keyword evidence="3" id="KW-0547">Nucleotide-binding</keyword>
<evidence type="ECO:0000256" key="2">
    <source>
        <dbReference type="ARBA" id="ARBA00022679"/>
    </source>
</evidence>
<evidence type="ECO:0000313" key="10">
    <source>
        <dbReference type="EMBL" id="KPY40075.1"/>
    </source>
</evidence>
<dbReference type="Proteomes" id="UP000050562">
    <property type="component" value="Unassembled WGS sequence"/>
</dbReference>
<dbReference type="CDD" id="cd07769">
    <property type="entry name" value="ASKHA_NBD_FGGY_GK"/>
    <property type="match status" value="1"/>
</dbReference>
<evidence type="ECO:0000256" key="6">
    <source>
        <dbReference type="ARBA" id="ARBA00043149"/>
    </source>
</evidence>
<evidence type="ECO:0000259" key="8">
    <source>
        <dbReference type="Pfam" id="PF00370"/>
    </source>
</evidence>
<feature type="domain" description="Carbohydrate kinase FGGY C-terminal" evidence="9">
    <location>
        <begin position="274"/>
        <end position="460"/>
    </location>
</feature>
<proteinExistence type="inferred from homology"/>
<reference evidence="10 11" key="1">
    <citation type="submission" date="2015-09" db="EMBL/GenBank/DDBJ databases">
        <title>Genome announcement of multiple Pseudomonas syringae strains.</title>
        <authorList>
            <person name="Thakur S."/>
            <person name="Wang P.W."/>
            <person name="Gong Y."/>
            <person name="Weir B.S."/>
            <person name="Guttman D.S."/>
        </authorList>
    </citation>
    <scope>NUCLEOTIDE SEQUENCE [LARGE SCALE GENOMIC DNA]</scope>
    <source>
        <strain evidence="10 11">ICMP3956</strain>
    </source>
</reference>
<evidence type="ECO:0000256" key="7">
    <source>
        <dbReference type="RuleBase" id="RU003733"/>
    </source>
</evidence>
<dbReference type="PROSITE" id="PS00933">
    <property type="entry name" value="FGGY_KINASES_1"/>
    <property type="match status" value="1"/>
</dbReference>
<dbReference type="PROSITE" id="PS00445">
    <property type="entry name" value="FGGY_KINASES_2"/>
    <property type="match status" value="1"/>
</dbReference>
<dbReference type="GO" id="GO:0005829">
    <property type="term" value="C:cytosol"/>
    <property type="evidence" value="ECO:0007669"/>
    <property type="project" value="TreeGrafter"/>
</dbReference>
<dbReference type="InterPro" id="IPR018484">
    <property type="entry name" value="FGGY_N"/>
</dbReference>
<dbReference type="EMBL" id="LJRC01000046">
    <property type="protein sequence ID" value="KPY40075.1"/>
    <property type="molecule type" value="Genomic_DNA"/>
</dbReference>